<name>A0A9N9WNU2_9DIPT</name>
<dbReference type="SUPFAM" id="SSF53649">
    <property type="entry name" value="Alkaline phosphatase-like"/>
    <property type="match status" value="1"/>
</dbReference>
<feature type="binding site" evidence="14">
    <location>
        <position position="361"/>
    </location>
    <ligand>
        <name>Mg(2+)</name>
        <dbReference type="ChEBI" id="CHEBI:18420"/>
    </ligand>
</feature>
<gene>
    <name evidence="18" type="ORF">CHIRRI_LOCUS5876</name>
</gene>
<dbReference type="InterPro" id="IPR018299">
    <property type="entry name" value="Alkaline_phosphatase_AS"/>
</dbReference>
<dbReference type="SMART" id="SM00098">
    <property type="entry name" value="alkPPc"/>
    <property type="match status" value="1"/>
</dbReference>
<evidence type="ECO:0000256" key="5">
    <source>
        <dbReference type="ARBA" id="ARBA00022622"/>
    </source>
</evidence>
<keyword evidence="6 14" id="KW-0479">Metal-binding</keyword>
<keyword evidence="9 14" id="KW-0460">Magnesium</keyword>
<evidence type="ECO:0000256" key="11">
    <source>
        <dbReference type="ARBA" id="ARBA00023180"/>
    </source>
</evidence>
<dbReference type="InterPro" id="IPR017850">
    <property type="entry name" value="Alkaline_phosphatase_core_sf"/>
</dbReference>
<evidence type="ECO:0000256" key="15">
    <source>
        <dbReference type="RuleBase" id="RU003946"/>
    </source>
</evidence>
<dbReference type="Proteomes" id="UP001153620">
    <property type="component" value="Chromosome 2"/>
</dbReference>
<evidence type="ECO:0000256" key="17">
    <source>
        <dbReference type="SAM" id="SignalP"/>
    </source>
</evidence>
<evidence type="ECO:0000256" key="1">
    <source>
        <dbReference type="ARBA" id="ARBA00004609"/>
    </source>
</evidence>
<keyword evidence="11" id="KW-0325">Glycoprotein</keyword>
<dbReference type="Gene3D" id="3.40.720.10">
    <property type="entry name" value="Alkaline Phosphatase, subunit A"/>
    <property type="match status" value="1"/>
</dbReference>
<comment type="cofactor">
    <cofactor evidence="14">
        <name>Mg(2+)</name>
        <dbReference type="ChEBI" id="CHEBI:18420"/>
    </cofactor>
    <text evidence="14">Binds 1 Mg(2+) ion.</text>
</comment>
<evidence type="ECO:0000256" key="12">
    <source>
        <dbReference type="ARBA" id="ARBA00023288"/>
    </source>
</evidence>
<proteinExistence type="inferred from homology"/>
<evidence type="ECO:0000313" key="18">
    <source>
        <dbReference type="EMBL" id="CAG9802973.1"/>
    </source>
</evidence>
<keyword evidence="8 14" id="KW-0862">Zinc</keyword>
<dbReference type="GO" id="GO:0005886">
    <property type="term" value="C:plasma membrane"/>
    <property type="evidence" value="ECO:0007669"/>
    <property type="project" value="UniProtKB-SubCell"/>
</dbReference>
<feature type="binding site" evidence="14">
    <location>
        <position position="408"/>
    </location>
    <ligand>
        <name>Zn(2+)</name>
        <dbReference type="ChEBI" id="CHEBI:29105"/>
        <label>2</label>
    </ligand>
</feature>
<feature type="binding site" evidence="14">
    <location>
        <position position="366"/>
    </location>
    <ligand>
        <name>Zn(2+)</name>
        <dbReference type="ChEBI" id="CHEBI:29105"/>
        <label>2</label>
    </ligand>
</feature>
<organism evidence="18 19">
    <name type="scientific">Chironomus riparius</name>
    <dbReference type="NCBI Taxonomy" id="315576"/>
    <lineage>
        <taxon>Eukaryota</taxon>
        <taxon>Metazoa</taxon>
        <taxon>Ecdysozoa</taxon>
        <taxon>Arthropoda</taxon>
        <taxon>Hexapoda</taxon>
        <taxon>Insecta</taxon>
        <taxon>Pterygota</taxon>
        <taxon>Neoptera</taxon>
        <taxon>Endopterygota</taxon>
        <taxon>Diptera</taxon>
        <taxon>Nematocera</taxon>
        <taxon>Chironomoidea</taxon>
        <taxon>Chironomidae</taxon>
        <taxon>Chironominae</taxon>
        <taxon>Chironomus</taxon>
    </lineage>
</organism>
<dbReference type="InterPro" id="IPR001952">
    <property type="entry name" value="Alkaline_phosphatase"/>
</dbReference>
<dbReference type="PANTHER" id="PTHR11596">
    <property type="entry name" value="ALKALINE PHOSPHATASE"/>
    <property type="match status" value="1"/>
</dbReference>
<dbReference type="GO" id="GO:0004035">
    <property type="term" value="F:alkaline phosphatase activity"/>
    <property type="evidence" value="ECO:0007669"/>
    <property type="project" value="UniProtKB-EC"/>
</dbReference>
<comment type="catalytic activity">
    <reaction evidence="16">
        <text>a phosphate monoester + H2O = an alcohol + phosphate</text>
        <dbReference type="Rhea" id="RHEA:15017"/>
        <dbReference type="ChEBI" id="CHEBI:15377"/>
        <dbReference type="ChEBI" id="CHEBI:30879"/>
        <dbReference type="ChEBI" id="CHEBI:43474"/>
        <dbReference type="ChEBI" id="CHEBI:67140"/>
        <dbReference type="EC" id="3.1.3.1"/>
    </reaction>
</comment>
<dbReference type="PANTHER" id="PTHR11596:SF85">
    <property type="entry name" value="ALKALINE PHOSPHATASE-RELATED"/>
    <property type="match status" value="1"/>
</dbReference>
<feature type="binding site" evidence="14">
    <location>
        <position position="484"/>
    </location>
    <ligand>
        <name>Zn(2+)</name>
        <dbReference type="ChEBI" id="CHEBI:29105"/>
        <label>2</label>
    </ligand>
</feature>
<evidence type="ECO:0000256" key="13">
    <source>
        <dbReference type="PIRSR" id="PIRSR601952-1"/>
    </source>
</evidence>
<evidence type="ECO:0000256" key="8">
    <source>
        <dbReference type="ARBA" id="ARBA00022833"/>
    </source>
</evidence>
<comment type="similarity">
    <text evidence="2 15">Belongs to the alkaline phosphatase family.</text>
</comment>
<dbReference type="EMBL" id="OU895878">
    <property type="protein sequence ID" value="CAG9802973.1"/>
    <property type="molecule type" value="Genomic_DNA"/>
</dbReference>
<evidence type="ECO:0000256" key="14">
    <source>
        <dbReference type="PIRSR" id="PIRSR601952-2"/>
    </source>
</evidence>
<reference evidence="18" key="2">
    <citation type="submission" date="2022-10" db="EMBL/GenBank/DDBJ databases">
        <authorList>
            <consortium name="ENA_rothamsted_submissions"/>
            <consortium name="culmorum"/>
            <person name="King R."/>
        </authorList>
    </citation>
    <scope>NUCLEOTIDE SEQUENCE</scope>
</reference>
<dbReference type="PRINTS" id="PR00113">
    <property type="entry name" value="ALKPHPHTASE"/>
</dbReference>
<dbReference type="EC" id="3.1.3.1" evidence="3 16"/>
<keyword evidence="19" id="KW-1185">Reference proteome</keyword>
<dbReference type="AlphaFoldDB" id="A0A9N9WNU2"/>
<dbReference type="FunFam" id="3.40.720.10:FF:000008">
    <property type="entry name" value="Alkaline phosphatase"/>
    <property type="match status" value="1"/>
</dbReference>
<dbReference type="PROSITE" id="PS00123">
    <property type="entry name" value="ALKALINE_PHOSPHATASE"/>
    <property type="match status" value="1"/>
</dbReference>
<evidence type="ECO:0000256" key="16">
    <source>
        <dbReference type="RuleBase" id="RU003947"/>
    </source>
</evidence>
<accession>A0A9N9WNU2</accession>
<feature type="binding site" evidence="14">
    <location>
        <position position="95"/>
    </location>
    <ligand>
        <name>Zn(2+)</name>
        <dbReference type="ChEBI" id="CHEBI:29105"/>
        <label>2</label>
    </ligand>
</feature>
<keyword evidence="12" id="KW-0449">Lipoprotein</keyword>
<evidence type="ECO:0000256" key="4">
    <source>
        <dbReference type="ARBA" id="ARBA00022475"/>
    </source>
</evidence>
<feature type="active site" description="Phosphoserine intermediate" evidence="13">
    <location>
        <position position="139"/>
    </location>
</feature>
<dbReference type="GO" id="GO:0046872">
    <property type="term" value="F:metal ion binding"/>
    <property type="evidence" value="ECO:0007669"/>
    <property type="project" value="UniProtKB-KW"/>
</dbReference>
<keyword evidence="10" id="KW-0472">Membrane</keyword>
<dbReference type="OrthoDB" id="5818554at2759"/>
<dbReference type="CDD" id="cd16012">
    <property type="entry name" value="ALP"/>
    <property type="match status" value="1"/>
</dbReference>
<feature type="binding site" evidence="14">
    <location>
        <position position="407"/>
    </location>
    <ligand>
        <name>Zn(2+)</name>
        <dbReference type="ChEBI" id="CHEBI:29105"/>
        <label>2</label>
    </ligand>
</feature>
<feature type="binding site" evidence="14">
    <location>
        <position position="370"/>
    </location>
    <ligand>
        <name>Zn(2+)</name>
        <dbReference type="ChEBI" id="CHEBI:29105"/>
        <label>2</label>
    </ligand>
</feature>
<feature type="chain" id="PRO_5040420365" description="Alkaline phosphatase" evidence="17">
    <location>
        <begin position="17"/>
        <end position="532"/>
    </location>
</feature>
<sequence>MKVAALFFILVACAYANPRKYHYIPTEQFQTEDVDDDVMHPDADDDEPEVRPFAVQPEELTKEHWIQHGRDFVERQLNKAPNTKKAKNIILFIGDGMGHTTVAATRMAMGNENIKLSFEEFPYVASSKTYCVDEQVADSACTATAFLHGVKGNSMTIGVNGNMRYMDCVDTNNRNKYTESIALWAQKAGKASGVVTNTRITHASPAGVYANTASRYWEDDNEIRLDGCPAGTIEDIAMQLVHGEVGSNLNVLLGGGSRAFIPNTETSHRANGRRRDGRNLINEWLAAKPGRTYVNNREDFMNYDINRDGDLFGLFNATHMSYNLDRTRWELQDLEPTLEEMSVKAVDILSKKEEGYFLFVEGGRIDHGHHATQARMALDETIEFQKAIKSVVDKVNLEETLIIVTADHGHVFTISGYPHRGNDIFGLTASNAQDAMRIFTLSYANGPGFNTHRVGGQRVNPNTLDRTPVDFRYPAMVLLSSETHAAEDVAIYGIGPWAHLLQGTVEQSVIPHVMAYASCLGNGKKMCDNEEQ</sequence>
<feature type="binding site" evidence="14">
    <location>
        <position position="204"/>
    </location>
    <ligand>
        <name>Mg(2+)</name>
        <dbReference type="ChEBI" id="CHEBI:18420"/>
    </ligand>
</feature>
<reference evidence="18" key="1">
    <citation type="submission" date="2022-01" db="EMBL/GenBank/DDBJ databases">
        <authorList>
            <person name="King R."/>
        </authorList>
    </citation>
    <scope>NUCLEOTIDE SEQUENCE</scope>
</reference>
<evidence type="ECO:0000256" key="7">
    <source>
        <dbReference type="ARBA" id="ARBA00022801"/>
    </source>
</evidence>
<evidence type="ECO:0000256" key="9">
    <source>
        <dbReference type="ARBA" id="ARBA00022842"/>
    </source>
</evidence>
<evidence type="ECO:0000313" key="19">
    <source>
        <dbReference type="Proteomes" id="UP001153620"/>
    </source>
</evidence>
<keyword evidence="17" id="KW-0732">Signal</keyword>
<protein>
    <recommendedName>
        <fullName evidence="3 16">Alkaline phosphatase</fullName>
        <ecNumber evidence="3 16">3.1.3.1</ecNumber>
    </recommendedName>
</protein>
<feature type="binding site" evidence="14">
    <location>
        <position position="202"/>
    </location>
    <ligand>
        <name>Mg(2+)</name>
        <dbReference type="ChEBI" id="CHEBI:18420"/>
    </ligand>
</feature>
<comment type="cofactor">
    <cofactor evidence="14">
        <name>Zn(2+)</name>
        <dbReference type="ChEBI" id="CHEBI:29105"/>
    </cofactor>
    <text evidence="14">Binds 2 Zn(2+) ions.</text>
</comment>
<keyword evidence="7 16" id="KW-0378">Hydrolase</keyword>
<keyword evidence="5" id="KW-0336">GPI-anchor</keyword>
<dbReference type="GO" id="GO:0098552">
    <property type="term" value="C:side of membrane"/>
    <property type="evidence" value="ECO:0007669"/>
    <property type="project" value="UniProtKB-KW"/>
</dbReference>
<dbReference type="Pfam" id="PF00245">
    <property type="entry name" value="Alk_phosphatase"/>
    <property type="match status" value="1"/>
</dbReference>
<evidence type="ECO:0000256" key="2">
    <source>
        <dbReference type="ARBA" id="ARBA00005984"/>
    </source>
</evidence>
<feature type="signal peptide" evidence="17">
    <location>
        <begin position="1"/>
        <end position="16"/>
    </location>
</feature>
<keyword evidence="4" id="KW-1003">Cell membrane</keyword>
<evidence type="ECO:0000256" key="3">
    <source>
        <dbReference type="ARBA" id="ARBA00012647"/>
    </source>
</evidence>
<evidence type="ECO:0000256" key="10">
    <source>
        <dbReference type="ARBA" id="ARBA00023136"/>
    </source>
</evidence>
<feature type="binding site" evidence="14">
    <location>
        <position position="95"/>
    </location>
    <ligand>
        <name>Mg(2+)</name>
        <dbReference type="ChEBI" id="CHEBI:18420"/>
    </ligand>
</feature>
<comment type="subcellular location">
    <subcellularLocation>
        <location evidence="1">Cell membrane</location>
        <topology evidence="1">Lipid-anchor</topology>
        <topology evidence="1">GPI-anchor</topology>
    </subcellularLocation>
</comment>
<evidence type="ECO:0000256" key="6">
    <source>
        <dbReference type="ARBA" id="ARBA00022723"/>
    </source>
</evidence>